<accession>A0A0U4CM21</accession>
<dbReference type="PROSITE" id="PS51257">
    <property type="entry name" value="PROKAR_LIPOPROTEIN"/>
    <property type="match status" value="1"/>
</dbReference>
<dbReference type="KEGG" id="hyg:AUC43_03830"/>
<proteinExistence type="predicted"/>
<gene>
    <name evidence="1" type="ORF">AUC43_03830</name>
</gene>
<protein>
    <submittedName>
        <fullName evidence="1">Uncharacterized protein</fullName>
    </submittedName>
</protein>
<dbReference type="AlphaFoldDB" id="A0A0U4CM21"/>
<evidence type="ECO:0000313" key="1">
    <source>
        <dbReference type="EMBL" id="ALW84302.1"/>
    </source>
</evidence>
<sequence>MTKPLPALLAAAALLTGCDNLNKPETKDQPLGSHRRYGRGYRDGIMAAGAANAVDNTSDMSRAKPTDFRFKEITQPGATVRGYGGYNVYSEAKRRCSTPITPALSLLALHHLAD</sequence>
<name>A0A0U4CM21_9BACT</name>
<dbReference type="OrthoDB" id="853367at2"/>
<dbReference type="RefSeq" id="WP_068190143.1">
    <property type="nucleotide sequence ID" value="NZ_CP013909.1"/>
</dbReference>
<dbReference type="Proteomes" id="UP000059542">
    <property type="component" value="Chromosome"/>
</dbReference>
<reference evidence="1 2" key="1">
    <citation type="submission" date="2015-12" db="EMBL/GenBank/DDBJ databases">
        <authorList>
            <person name="Shamseldin A."/>
            <person name="Moawad H."/>
            <person name="Abd El-Rahim W.M."/>
            <person name="Sadowsky M.J."/>
        </authorList>
    </citation>
    <scope>NUCLEOTIDE SEQUENCE [LARGE SCALE GENOMIC DNA]</scope>
    <source>
        <strain evidence="1 2">DG5B</strain>
    </source>
</reference>
<organism evidence="1 2">
    <name type="scientific">Hymenobacter sedentarius</name>
    <dbReference type="NCBI Taxonomy" id="1411621"/>
    <lineage>
        <taxon>Bacteria</taxon>
        <taxon>Pseudomonadati</taxon>
        <taxon>Bacteroidota</taxon>
        <taxon>Cytophagia</taxon>
        <taxon>Cytophagales</taxon>
        <taxon>Hymenobacteraceae</taxon>
        <taxon>Hymenobacter</taxon>
    </lineage>
</organism>
<evidence type="ECO:0000313" key="2">
    <source>
        <dbReference type="Proteomes" id="UP000059542"/>
    </source>
</evidence>
<dbReference type="EMBL" id="CP013909">
    <property type="protein sequence ID" value="ALW84302.1"/>
    <property type="molecule type" value="Genomic_DNA"/>
</dbReference>
<keyword evidence="2" id="KW-1185">Reference proteome</keyword>